<reference evidence="2 3" key="1">
    <citation type="submission" date="2017-08" db="EMBL/GenBank/DDBJ databases">
        <title>Salimicrobium alkalisoli sp. nov., isolated from saline alkaline soil.</title>
        <authorList>
            <person name="Zhang G."/>
            <person name="Xiong Q."/>
        </authorList>
    </citation>
    <scope>NUCLEOTIDE SEQUENCE [LARGE SCALE GENOMIC DNA]</scope>
    <source>
        <strain evidence="2 3">WN024</strain>
    </source>
</reference>
<proteinExistence type="predicted"/>
<evidence type="ECO:0000256" key="1">
    <source>
        <dbReference type="SAM" id="MobiDB-lite"/>
    </source>
</evidence>
<dbReference type="Proteomes" id="UP000217561">
    <property type="component" value="Unassembled WGS sequence"/>
</dbReference>
<accession>A0ABX4HRN9</accession>
<dbReference type="EMBL" id="NSGH01000009">
    <property type="protein sequence ID" value="PBB05750.1"/>
    <property type="molecule type" value="Genomic_DNA"/>
</dbReference>
<evidence type="ECO:0000313" key="3">
    <source>
        <dbReference type="Proteomes" id="UP000217561"/>
    </source>
</evidence>
<dbReference type="InterPro" id="IPR036390">
    <property type="entry name" value="WH_DNA-bd_sf"/>
</dbReference>
<feature type="region of interest" description="Disordered" evidence="1">
    <location>
        <begin position="115"/>
        <end position="141"/>
    </location>
</feature>
<sequence>MTIYLSDHATFNSTQELNYNVSQHEQANHEKLTASNRTVLRFIARYSVKYAGASHLKASTIAEGTEKSERTVRRILSKLEALNIIERVTFTRPKSGGTGANIIVIQPFLSERVADRQAAENPRHASDEGGNSRKEPSSKREIQNYTNETGTAMLRHAIPKRLYDVMAPFFEGDVEGLYNAIGTLYKSKASVDPSILCEEHSDYTGAFMNVMRRFKEGYIRNLNGYLYSTWQAVTSTISRREARRESRGSTSGLSDWFAQELSREISQEVAEGIAT</sequence>
<evidence type="ECO:0000313" key="2">
    <source>
        <dbReference type="EMBL" id="PBB05750.1"/>
    </source>
</evidence>
<evidence type="ECO:0008006" key="4">
    <source>
        <dbReference type="Google" id="ProtNLM"/>
    </source>
</evidence>
<dbReference type="Gene3D" id="1.10.10.10">
    <property type="entry name" value="Winged helix-like DNA-binding domain superfamily/Winged helix DNA-binding domain"/>
    <property type="match status" value="1"/>
</dbReference>
<name>A0ABX4HRN9_9BACI</name>
<dbReference type="InterPro" id="IPR036388">
    <property type="entry name" value="WH-like_DNA-bd_sf"/>
</dbReference>
<dbReference type="SUPFAM" id="SSF46785">
    <property type="entry name" value="Winged helix' DNA-binding domain"/>
    <property type="match status" value="1"/>
</dbReference>
<comment type="caution">
    <text evidence="2">The sequence shown here is derived from an EMBL/GenBank/DDBJ whole genome shotgun (WGS) entry which is preliminary data.</text>
</comment>
<gene>
    <name evidence="2" type="ORF">CKW00_07045</name>
</gene>
<keyword evidence="3" id="KW-1185">Reference proteome</keyword>
<organism evidence="2 3">
    <name type="scientific">Salimicrobium humidisoli</name>
    <dbReference type="NCBI Taxonomy" id="2029857"/>
    <lineage>
        <taxon>Bacteria</taxon>
        <taxon>Bacillati</taxon>
        <taxon>Bacillota</taxon>
        <taxon>Bacilli</taxon>
        <taxon>Bacillales</taxon>
        <taxon>Bacillaceae</taxon>
        <taxon>Salimicrobium</taxon>
    </lineage>
</organism>
<protein>
    <recommendedName>
        <fullName evidence="4">Helix-turn-helix domain-containing protein</fullName>
    </recommendedName>
</protein>
<dbReference type="Pfam" id="PF13730">
    <property type="entry name" value="HTH_36"/>
    <property type="match status" value="1"/>
</dbReference>